<reference evidence="6" key="1">
    <citation type="submission" date="2022-12" db="EMBL/GenBank/DDBJ databases">
        <title>Paraconexibacter alkalitolerans sp. nov. and Baekduia alba sp. nov., isolated from soil and emended description of the genera Paraconexibacter (Chun et al., 2020) and Baekduia (An et al., 2020).</title>
        <authorList>
            <person name="Vieira S."/>
            <person name="Huber K.J."/>
            <person name="Geppert A."/>
            <person name="Wolf J."/>
            <person name="Neumann-Schaal M."/>
            <person name="Muesken M."/>
            <person name="Overmann J."/>
        </authorList>
    </citation>
    <scope>NUCLEOTIDE SEQUENCE</scope>
    <source>
        <strain evidence="6">AEG42_29</strain>
    </source>
</reference>
<dbReference type="GO" id="GO:0004518">
    <property type="term" value="F:nuclease activity"/>
    <property type="evidence" value="ECO:0007669"/>
    <property type="project" value="UniProtKB-KW"/>
</dbReference>
<evidence type="ECO:0000313" key="6">
    <source>
        <dbReference type="EMBL" id="XAY06120.1"/>
    </source>
</evidence>
<evidence type="ECO:0000256" key="4">
    <source>
        <dbReference type="ARBA" id="ARBA00022842"/>
    </source>
</evidence>
<keyword evidence="2" id="KW-0479">Metal-binding</keyword>
<keyword evidence="4" id="KW-0460">Magnesium</keyword>
<dbReference type="KEGG" id="parq:DSM112329_02983"/>
<organism evidence="6">
    <name type="scientific">Paraconexibacter sp. AEG42_29</name>
    <dbReference type="NCBI Taxonomy" id="2997339"/>
    <lineage>
        <taxon>Bacteria</taxon>
        <taxon>Bacillati</taxon>
        <taxon>Actinomycetota</taxon>
        <taxon>Thermoleophilia</taxon>
        <taxon>Solirubrobacterales</taxon>
        <taxon>Paraconexibacteraceae</taxon>
        <taxon>Paraconexibacter</taxon>
    </lineage>
</organism>
<dbReference type="GO" id="GO:0016787">
    <property type="term" value="F:hydrolase activity"/>
    <property type="evidence" value="ECO:0007669"/>
    <property type="project" value="UniProtKB-KW"/>
</dbReference>
<evidence type="ECO:0000259" key="5">
    <source>
        <dbReference type="Pfam" id="PF01850"/>
    </source>
</evidence>
<dbReference type="InterPro" id="IPR041705">
    <property type="entry name" value="PIN_Sll0205"/>
</dbReference>
<dbReference type="InterPro" id="IPR002716">
    <property type="entry name" value="PIN_dom"/>
</dbReference>
<evidence type="ECO:0000256" key="2">
    <source>
        <dbReference type="ARBA" id="ARBA00022723"/>
    </source>
</evidence>
<dbReference type="Pfam" id="PF01850">
    <property type="entry name" value="PIN"/>
    <property type="match status" value="1"/>
</dbReference>
<accession>A0AAU7AXG9</accession>
<dbReference type="PANTHER" id="PTHR36173">
    <property type="entry name" value="RIBONUCLEASE VAPC16-RELATED"/>
    <property type="match status" value="1"/>
</dbReference>
<feature type="domain" description="PIN" evidence="5">
    <location>
        <begin position="14"/>
        <end position="58"/>
    </location>
</feature>
<keyword evidence="1" id="KW-0540">Nuclease</keyword>
<dbReference type="CDD" id="cd09872">
    <property type="entry name" value="PIN_Sll0205-like"/>
    <property type="match status" value="1"/>
</dbReference>
<dbReference type="InterPro" id="IPR052919">
    <property type="entry name" value="TA_system_RNase"/>
</dbReference>
<gene>
    <name evidence="6" type="ORF">DSM112329_02983</name>
</gene>
<dbReference type="GO" id="GO:0046872">
    <property type="term" value="F:metal ion binding"/>
    <property type="evidence" value="ECO:0007669"/>
    <property type="project" value="UniProtKB-KW"/>
</dbReference>
<sequence length="63" mass="6997">MGRRPLRKGRRTITLEHVGAVGDLPDHHHDPFDRLLAAQAVVEGATVLTRDSQIARYAVPTAW</sequence>
<dbReference type="PANTHER" id="PTHR36173:SF2">
    <property type="entry name" value="RIBONUCLEASE VAPC16"/>
    <property type="match status" value="1"/>
</dbReference>
<dbReference type="SUPFAM" id="SSF88723">
    <property type="entry name" value="PIN domain-like"/>
    <property type="match status" value="1"/>
</dbReference>
<keyword evidence="3" id="KW-0378">Hydrolase</keyword>
<proteinExistence type="predicted"/>
<name>A0AAU7AXG9_9ACTN</name>
<dbReference type="InterPro" id="IPR029060">
    <property type="entry name" value="PIN-like_dom_sf"/>
</dbReference>
<dbReference type="EMBL" id="CP114014">
    <property type="protein sequence ID" value="XAY06120.1"/>
    <property type="molecule type" value="Genomic_DNA"/>
</dbReference>
<protein>
    <recommendedName>
        <fullName evidence="5">PIN domain-containing protein</fullName>
    </recommendedName>
</protein>
<dbReference type="AlphaFoldDB" id="A0AAU7AXG9"/>
<evidence type="ECO:0000256" key="1">
    <source>
        <dbReference type="ARBA" id="ARBA00022722"/>
    </source>
</evidence>
<evidence type="ECO:0000256" key="3">
    <source>
        <dbReference type="ARBA" id="ARBA00022801"/>
    </source>
</evidence>